<proteinExistence type="predicted"/>
<dbReference type="InterPro" id="IPR035093">
    <property type="entry name" value="RelE/ParE_toxin_dom_sf"/>
</dbReference>
<dbReference type="AlphaFoldDB" id="A0A3N0BPS8"/>
<dbReference type="Proteomes" id="UP000274046">
    <property type="component" value="Unassembled WGS sequence"/>
</dbReference>
<dbReference type="EMBL" id="RBEE01000042">
    <property type="protein sequence ID" value="RNL51057.1"/>
    <property type="molecule type" value="Genomic_DNA"/>
</dbReference>
<dbReference type="Pfam" id="PF05016">
    <property type="entry name" value="ParE_toxin"/>
    <property type="match status" value="1"/>
</dbReference>
<comment type="caution">
    <text evidence="2">The sequence shown here is derived from an EMBL/GenBank/DDBJ whole genome shotgun (WGS) entry which is preliminary data.</text>
</comment>
<evidence type="ECO:0000313" key="2">
    <source>
        <dbReference type="EMBL" id="RNL51057.1"/>
    </source>
</evidence>
<evidence type="ECO:0000256" key="1">
    <source>
        <dbReference type="ARBA" id="ARBA00022649"/>
    </source>
</evidence>
<keyword evidence="3" id="KW-1185">Reference proteome</keyword>
<protein>
    <submittedName>
        <fullName evidence="2">Type II toxin-antitoxin system RelE/ParE family toxin</fullName>
    </submittedName>
</protein>
<gene>
    <name evidence="2" type="ORF">D7004_15130</name>
</gene>
<reference evidence="2 3" key="1">
    <citation type="submission" date="2018-10" db="EMBL/GenBank/DDBJ databases">
        <title>Genome sequencing of Pedobacter jejuensis TNB23.</title>
        <authorList>
            <person name="Cho Y.-J."/>
            <person name="Cho A."/>
            <person name="Kim O.-S."/>
        </authorList>
    </citation>
    <scope>NUCLEOTIDE SEQUENCE [LARGE SCALE GENOMIC DNA]</scope>
    <source>
        <strain evidence="2 3">TNB23</strain>
    </source>
</reference>
<dbReference type="RefSeq" id="WP_123206680.1">
    <property type="nucleotide sequence ID" value="NZ_RBEE01000042.1"/>
</dbReference>
<evidence type="ECO:0000313" key="3">
    <source>
        <dbReference type="Proteomes" id="UP000274046"/>
    </source>
</evidence>
<dbReference type="InterPro" id="IPR007712">
    <property type="entry name" value="RelE/ParE_toxin"/>
</dbReference>
<accession>A0A3N0BPS8</accession>
<keyword evidence="1" id="KW-1277">Toxin-antitoxin system</keyword>
<sequence>MYAIIWSPIAKTSYIEILKFLEENWTSKEIEYFISRTERLVKLISQNPNLFQYSINSDTFRCLVVPHVSLFYRLKNENIELLVFWDNRKDPKKLII</sequence>
<dbReference type="OrthoDB" id="1098070at2"/>
<name>A0A3N0BPS8_9SPHI</name>
<dbReference type="Gene3D" id="3.30.2310.20">
    <property type="entry name" value="RelE-like"/>
    <property type="match status" value="1"/>
</dbReference>
<organism evidence="2 3">
    <name type="scientific">Pedobacter jejuensis</name>
    <dbReference type="NCBI Taxonomy" id="1268550"/>
    <lineage>
        <taxon>Bacteria</taxon>
        <taxon>Pseudomonadati</taxon>
        <taxon>Bacteroidota</taxon>
        <taxon>Sphingobacteriia</taxon>
        <taxon>Sphingobacteriales</taxon>
        <taxon>Sphingobacteriaceae</taxon>
        <taxon>Pedobacter</taxon>
    </lineage>
</organism>